<dbReference type="Proteomes" id="UP000198284">
    <property type="component" value="Unassembled WGS sequence"/>
</dbReference>
<sequence>MVVYDDIHSMEIDEEGRLVRRNYKWVARVVRHEEEDGWCVHLTKNGADEPSLVVRWETEKDRSTPKQLDEASFTALVRAADGLERRHRERIEAARRKSVIVDGDEGEVDVQLLVIPDDDDPHAVLTACGRGGERLASEIVPADFRMTRDNAARWVRSGFRVQVWTAE</sequence>
<evidence type="ECO:0000313" key="1">
    <source>
        <dbReference type="EMBL" id="SNS48861.1"/>
    </source>
</evidence>
<dbReference type="AlphaFoldDB" id="A0A239EWN9"/>
<organism evidence="1 2">
    <name type="scientific">Noviherbaspirillum humi</name>
    <dbReference type="NCBI Taxonomy" id="1688639"/>
    <lineage>
        <taxon>Bacteria</taxon>
        <taxon>Pseudomonadati</taxon>
        <taxon>Pseudomonadota</taxon>
        <taxon>Betaproteobacteria</taxon>
        <taxon>Burkholderiales</taxon>
        <taxon>Oxalobacteraceae</taxon>
        <taxon>Noviherbaspirillum</taxon>
    </lineage>
</organism>
<gene>
    <name evidence="1" type="ORF">SAMN06265795_10347</name>
</gene>
<keyword evidence="2" id="KW-1185">Reference proteome</keyword>
<protein>
    <submittedName>
        <fullName evidence="1">Uncharacterized protein</fullName>
    </submittedName>
</protein>
<evidence type="ECO:0000313" key="2">
    <source>
        <dbReference type="Proteomes" id="UP000198284"/>
    </source>
</evidence>
<dbReference type="EMBL" id="FZOT01000003">
    <property type="protein sequence ID" value="SNS48861.1"/>
    <property type="molecule type" value="Genomic_DNA"/>
</dbReference>
<name>A0A239EWN9_9BURK</name>
<proteinExistence type="predicted"/>
<accession>A0A239EWN9</accession>
<reference evidence="1 2" key="1">
    <citation type="submission" date="2017-06" db="EMBL/GenBank/DDBJ databases">
        <authorList>
            <person name="Kim H.J."/>
            <person name="Triplett B.A."/>
        </authorList>
    </citation>
    <scope>NUCLEOTIDE SEQUENCE [LARGE SCALE GENOMIC DNA]</scope>
    <source>
        <strain evidence="1 2">U15</strain>
    </source>
</reference>